<keyword evidence="3" id="KW-1185">Reference proteome</keyword>
<dbReference type="RefSeq" id="WP_185175527.1">
    <property type="nucleotide sequence ID" value="NZ_CP059404.1"/>
</dbReference>
<evidence type="ECO:0000313" key="3">
    <source>
        <dbReference type="Proteomes" id="UP000515743"/>
    </source>
</evidence>
<dbReference type="InterPro" id="IPR024495">
    <property type="entry name" value="DUF2771"/>
</dbReference>
<dbReference type="EMBL" id="CP059404">
    <property type="protein sequence ID" value="QNE89149.1"/>
    <property type="molecule type" value="Genomic_DNA"/>
</dbReference>
<dbReference type="Proteomes" id="UP000515743">
    <property type="component" value="Chromosome"/>
</dbReference>
<sequence>MATRKEAKKKALLQVLALVTAVVIIVVGVLLFQNWWNSRPGPEPKDVAVTFTVGDKEVTTTPYMACEPGKDCAEADIPTLKVGADETLKVEVPEDVSNHDWQVLRIYDKVEANDETLHGPHETSTVDVPGSVTVGEKKEKAALQVVEVHSVMIGTDANGEETPFTTVWAISTQEQAQGKAAN</sequence>
<gene>
    <name evidence="2" type="ORF">H0194_08800</name>
</gene>
<accession>A0A7G7CNI3</accession>
<keyword evidence="1" id="KW-0812">Transmembrane</keyword>
<proteinExistence type="predicted"/>
<protein>
    <submittedName>
        <fullName evidence="2">DUF2771 domain-containing protein</fullName>
    </submittedName>
</protein>
<dbReference type="Pfam" id="PF10969">
    <property type="entry name" value="DUF2771"/>
    <property type="match status" value="1"/>
</dbReference>
<feature type="transmembrane region" description="Helical" evidence="1">
    <location>
        <begin position="12"/>
        <end position="36"/>
    </location>
</feature>
<evidence type="ECO:0000313" key="2">
    <source>
        <dbReference type="EMBL" id="QNE89149.1"/>
    </source>
</evidence>
<name>A0A7G7CNI3_9CORY</name>
<reference evidence="2 3" key="1">
    <citation type="submission" date="2020-07" db="EMBL/GenBank/DDBJ databases">
        <title>Complete genome and description of Corynebacterium incognita strain Marseille-Q3630 sp. nov.</title>
        <authorList>
            <person name="Boxberger M."/>
        </authorList>
    </citation>
    <scope>NUCLEOTIDE SEQUENCE [LARGE SCALE GENOMIC DNA]</scope>
    <source>
        <strain evidence="2 3">Marseille-Q3630</strain>
    </source>
</reference>
<keyword evidence="1" id="KW-0472">Membrane</keyword>
<organism evidence="2 3">
    <name type="scientific">Corynebacterium incognita</name>
    <dbReference type="NCBI Taxonomy" id="2754725"/>
    <lineage>
        <taxon>Bacteria</taxon>
        <taxon>Bacillati</taxon>
        <taxon>Actinomycetota</taxon>
        <taxon>Actinomycetes</taxon>
        <taxon>Mycobacteriales</taxon>
        <taxon>Corynebacteriaceae</taxon>
        <taxon>Corynebacterium</taxon>
    </lineage>
</organism>
<keyword evidence="1" id="KW-1133">Transmembrane helix</keyword>
<dbReference type="AlphaFoldDB" id="A0A7G7CNI3"/>
<dbReference type="KEGG" id="cik:H0194_08800"/>
<evidence type="ECO:0000256" key="1">
    <source>
        <dbReference type="SAM" id="Phobius"/>
    </source>
</evidence>